<dbReference type="KEGG" id="cna:AB433_08695"/>
<protein>
    <submittedName>
        <fullName evidence="1">Uncharacterized protein</fullName>
    </submittedName>
</protein>
<dbReference type="EMBL" id="CP011770">
    <property type="protein sequence ID" value="AKM10036.1"/>
    <property type="molecule type" value="Genomic_DNA"/>
</dbReference>
<dbReference type="PATRIC" id="fig|1348774.3.peg.1823"/>
<evidence type="ECO:0000313" key="2">
    <source>
        <dbReference type="Proteomes" id="UP000035287"/>
    </source>
</evidence>
<dbReference type="RefSeq" id="WP_047820716.1">
    <property type="nucleotide sequence ID" value="NZ_CP011770.1"/>
</dbReference>
<dbReference type="Proteomes" id="UP000035287">
    <property type="component" value="Chromosome"/>
</dbReference>
<evidence type="ECO:0000313" key="1">
    <source>
        <dbReference type="EMBL" id="AKM10036.1"/>
    </source>
</evidence>
<name>A0A0G3XHG2_9SPHN</name>
<keyword evidence="2" id="KW-1185">Reference proteome</keyword>
<gene>
    <name evidence="1" type="ORF">AB433_08695</name>
</gene>
<sequence>MTQAECLAMAAEAERKAHALFEKVAVAREALPLDDLGYRPHTPPGLEATMARAQELSRTAKAFRDDAASFSAEFVPPKSYTAPVGALAEPQAVPLSALRNPPEAQPAPKPADTAEAIAARIIASDGPATPKSGDPEVEAIAARISASDALMDDEDDIESAARRILEA</sequence>
<organism evidence="1 2">
    <name type="scientific">Croceicoccus naphthovorans</name>
    <dbReference type="NCBI Taxonomy" id="1348774"/>
    <lineage>
        <taxon>Bacteria</taxon>
        <taxon>Pseudomonadati</taxon>
        <taxon>Pseudomonadota</taxon>
        <taxon>Alphaproteobacteria</taxon>
        <taxon>Sphingomonadales</taxon>
        <taxon>Erythrobacteraceae</taxon>
        <taxon>Croceicoccus</taxon>
    </lineage>
</organism>
<dbReference type="STRING" id="1348774.AB433_08695"/>
<accession>A0A0G3XHG2</accession>
<dbReference type="AlphaFoldDB" id="A0A0G3XHG2"/>
<reference evidence="1 2" key="1">
    <citation type="submission" date="2015-06" db="EMBL/GenBank/DDBJ databases">
        <authorList>
            <person name="Zeng Y."/>
            <person name="Huang Y."/>
        </authorList>
    </citation>
    <scope>NUCLEOTIDE SEQUENCE [LARGE SCALE GENOMIC DNA]</scope>
    <source>
        <strain evidence="1 2">PQ-2</strain>
    </source>
</reference>
<proteinExistence type="predicted"/>